<comment type="caution">
    <text evidence="4">The sequence shown here is derived from an EMBL/GenBank/DDBJ whole genome shotgun (WGS) entry which is preliminary data.</text>
</comment>
<dbReference type="GO" id="GO:0006508">
    <property type="term" value="P:proteolysis"/>
    <property type="evidence" value="ECO:0007669"/>
    <property type="project" value="InterPro"/>
</dbReference>
<dbReference type="Gene3D" id="3.40.50.880">
    <property type="match status" value="1"/>
</dbReference>
<dbReference type="SUPFAM" id="SSF53187">
    <property type="entry name" value="Zn-dependent exopeptidases"/>
    <property type="match status" value="1"/>
</dbReference>
<dbReference type="AlphaFoldDB" id="A0AA37VC01"/>
<evidence type="ECO:0000256" key="1">
    <source>
        <dbReference type="SAM" id="MobiDB-lite"/>
    </source>
</evidence>
<reference evidence="4" key="1">
    <citation type="submission" date="2022-08" db="EMBL/GenBank/DDBJ databases">
        <title>Draft genome sequencing of Roseisolibacter agri AW1220.</title>
        <authorList>
            <person name="Tobiishi Y."/>
            <person name="Tonouchi A."/>
        </authorList>
    </citation>
    <scope>NUCLEOTIDE SEQUENCE</scope>
    <source>
        <strain evidence="4">AW1220</strain>
    </source>
</reference>
<dbReference type="InterPro" id="IPR029062">
    <property type="entry name" value="Class_I_gatase-like"/>
</dbReference>
<evidence type="ECO:0000259" key="3">
    <source>
        <dbReference type="SMART" id="SM00631"/>
    </source>
</evidence>
<dbReference type="Proteomes" id="UP001161325">
    <property type="component" value="Unassembled WGS sequence"/>
</dbReference>
<dbReference type="Gene3D" id="3.40.630.10">
    <property type="entry name" value="Zn peptidases"/>
    <property type="match status" value="1"/>
</dbReference>
<feature type="chain" id="PRO_5041402652" evidence="2">
    <location>
        <begin position="30"/>
        <end position="978"/>
    </location>
</feature>
<feature type="domain" description="Peptidase M14" evidence="3">
    <location>
        <begin position="78"/>
        <end position="374"/>
    </location>
</feature>
<evidence type="ECO:0000313" key="5">
    <source>
        <dbReference type="Proteomes" id="UP001161325"/>
    </source>
</evidence>
<dbReference type="EMBL" id="BRXS01000005">
    <property type="protein sequence ID" value="GLC27118.1"/>
    <property type="molecule type" value="Genomic_DNA"/>
</dbReference>
<accession>A0AA37VC01</accession>
<proteinExistence type="predicted"/>
<keyword evidence="5" id="KW-1185">Reference proteome</keyword>
<dbReference type="SMART" id="SM00631">
    <property type="entry name" value="Zn_pept"/>
    <property type="match status" value="1"/>
</dbReference>
<dbReference type="GO" id="GO:0008270">
    <property type="term" value="F:zinc ion binding"/>
    <property type="evidence" value="ECO:0007669"/>
    <property type="project" value="InterPro"/>
</dbReference>
<keyword evidence="2" id="KW-0732">Signal</keyword>
<dbReference type="GO" id="GO:0004181">
    <property type="term" value="F:metallocarboxypeptidase activity"/>
    <property type="evidence" value="ECO:0007669"/>
    <property type="project" value="InterPro"/>
</dbReference>
<evidence type="ECO:0000256" key="2">
    <source>
        <dbReference type="SAM" id="SignalP"/>
    </source>
</evidence>
<feature type="signal peptide" evidence="2">
    <location>
        <begin position="1"/>
        <end position="29"/>
    </location>
</feature>
<organism evidence="4 5">
    <name type="scientific">Roseisolibacter agri</name>
    <dbReference type="NCBI Taxonomy" id="2014610"/>
    <lineage>
        <taxon>Bacteria</taxon>
        <taxon>Pseudomonadati</taxon>
        <taxon>Gemmatimonadota</taxon>
        <taxon>Gemmatimonadia</taxon>
        <taxon>Gemmatimonadales</taxon>
        <taxon>Gemmatimonadaceae</taxon>
        <taxon>Roseisolibacter</taxon>
    </lineage>
</organism>
<dbReference type="Pfam" id="PF00246">
    <property type="entry name" value="Peptidase_M14"/>
    <property type="match status" value="1"/>
</dbReference>
<gene>
    <name evidence="4" type="ORF">rosag_36310</name>
</gene>
<evidence type="ECO:0000313" key="4">
    <source>
        <dbReference type="EMBL" id="GLC27118.1"/>
    </source>
</evidence>
<name>A0AA37VC01_9BACT</name>
<sequence>MPLRRPGRPAVAALLALSAALASRPAVLAAQPPIGAAVRDSLRDDRAFSFEARGPYRPAVPRPEALLGYRLGDRNTQYAEQERVLLAIAAAAPERVRVEEIGATHEGRRMRLFVASSPENIARLDEIRRDLDRIADPRAGSAAEIDALAARTPAVVWISESVHGNESPGFESGMQLLYQLAASDEPATVAALRNAIVVLNPSSNPDGHERFSVWYNSVARRDPANQSFEHDEPWSIQGRFNHYRFDLNRDVIASTQPEVQAIMRGMLRWHPQVAVDQHGQVSTYFFPPAARPVNEHIGAESEKWLTRIGRANAAAFDRYGWQYYVRSYFDLYYPGYWDTWPSLTGATGMTYETDGGGWKGLLWEREDGSKLSFRDGIAKHWVSAMSTVEATAAGARERVADYLAFRRRAVEDGRAGRVRRYAFSSERDPLRAAELAAALLRAGIEVRRADAPFQSARAHAYGQGTAAGDAAAARRFGAGTYVVDLAQPQGRLARAILEPAPVLDPEFQRLQEQRFARNQRRGSAGFKEQYEFYDITAWSLPVAFGVEAWWTEDAAPVTGALLALPDAGRPGPALASATAGAAAPIALTGPAASTFSEASPGSELLAAPLGGGVTGGTRAQSAYVFGPERTNASRLAWQLLAHGVRVTVVTDSTEAGGRLWPRGTFVVRTSRNDTTVHALVDRLAREAGVEVTPVASAFTERAKLGIGAEQVVALKRPRVAVVGDEGVSQTAFGALWWTLDRRYGVDFTHLNWRSMPGALSRFDVVVLPDAYGVGDFVGKDAVDRLKAWVRAGGTLVAMGNAAAWAAREDVGLTTARRVGEDAKPDTAGKADSARAARARADTSAEARELLAATSPGATPDAAEWLPGSHFDVVLDRTHWLTYGYEQPRLTALVTGDSFFRLSRDGSNVAVFPARGPMHRAGFQWPGNTERLMRNAALVLEEPLGGGHVVLFGNDPTFRGWWRAWDRMVLNALLLGPSF</sequence>
<dbReference type="InterPro" id="IPR000834">
    <property type="entry name" value="Peptidase_M14"/>
</dbReference>
<feature type="region of interest" description="Disordered" evidence="1">
    <location>
        <begin position="818"/>
        <end position="838"/>
    </location>
</feature>
<protein>
    <submittedName>
        <fullName evidence="4">Deacylase/carboxypeptidase superfamily protein</fullName>
    </submittedName>
</protein>
<dbReference type="RefSeq" id="WP_284351564.1">
    <property type="nucleotide sequence ID" value="NZ_BRXS01000005.1"/>
</dbReference>
<dbReference type="CDD" id="cd03143">
    <property type="entry name" value="A4_beta-galactosidase_middle_domain"/>
    <property type="match status" value="1"/>
</dbReference>
<dbReference type="SUPFAM" id="SSF52317">
    <property type="entry name" value="Class I glutamine amidotransferase-like"/>
    <property type="match status" value="1"/>
</dbReference>